<name>A0A4Z2EWF6_9TELE</name>
<proteinExistence type="predicted"/>
<dbReference type="EMBL" id="SRLO01002342">
    <property type="protein sequence ID" value="TNN33149.1"/>
    <property type="molecule type" value="Genomic_DNA"/>
</dbReference>
<sequence length="87" mass="9453">MLGSIAPRTLSAYKRLGGGGQQRLYSSEVSQPPHDFYGRAPESALTSCAATPEPRPAGGRGEEERDDVGVAPRRGVRYDPESRRPRN</sequence>
<reference evidence="2 3" key="1">
    <citation type="submission" date="2019-03" db="EMBL/GenBank/DDBJ databases">
        <title>First draft genome of Liparis tanakae, snailfish: a comprehensive survey of snailfish specific genes.</title>
        <authorList>
            <person name="Kim W."/>
            <person name="Song I."/>
            <person name="Jeong J.-H."/>
            <person name="Kim D."/>
            <person name="Kim S."/>
            <person name="Ryu S."/>
            <person name="Song J.Y."/>
            <person name="Lee S.K."/>
        </authorList>
    </citation>
    <scope>NUCLEOTIDE SEQUENCE [LARGE SCALE GENOMIC DNA]</scope>
    <source>
        <tissue evidence="2">Muscle</tissue>
    </source>
</reference>
<evidence type="ECO:0000313" key="3">
    <source>
        <dbReference type="Proteomes" id="UP000314294"/>
    </source>
</evidence>
<feature type="region of interest" description="Disordered" evidence="1">
    <location>
        <begin position="18"/>
        <end position="87"/>
    </location>
</feature>
<evidence type="ECO:0000313" key="2">
    <source>
        <dbReference type="EMBL" id="TNN33149.1"/>
    </source>
</evidence>
<comment type="caution">
    <text evidence="2">The sequence shown here is derived from an EMBL/GenBank/DDBJ whole genome shotgun (WGS) entry which is preliminary data.</text>
</comment>
<accession>A0A4Z2EWF6</accession>
<evidence type="ECO:0000256" key="1">
    <source>
        <dbReference type="SAM" id="MobiDB-lite"/>
    </source>
</evidence>
<feature type="compositionally biased region" description="Basic and acidic residues" evidence="1">
    <location>
        <begin position="76"/>
        <end position="87"/>
    </location>
</feature>
<protein>
    <submittedName>
        <fullName evidence="2">Uncharacterized protein</fullName>
    </submittedName>
</protein>
<dbReference type="AlphaFoldDB" id="A0A4Z2EWF6"/>
<dbReference type="Proteomes" id="UP000314294">
    <property type="component" value="Unassembled WGS sequence"/>
</dbReference>
<organism evidence="2 3">
    <name type="scientific">Liparis tanakae</name>
    <name type="common">Tanaka's snailfish</name>
    <dbReference type="NCBI Taxonomy" id="230148"/>
    <lineage>
        <taxon>Eukaryota</taxon>
        <taxon>Metazoa</taxon>
        <taxon>Chordata</taxon>
        <taxon>Craniata</taxon>
        <taxon>Vertebrata</taxon>
        <taxon>Euteleostomi</taxon>
        <taxon>Actinopterygii</taxon>
        <taxon>Neopterygii</taxon>
        <taxon>Teleostei</taxon>
        <taxon>Neoteleostei</taxon>
        <taxon>Acanthomorphata</taxon>
        <taxon>Eupercaria</taxon>
        <taxon>Perciformes</taxon>
        <taxon>Cottioidei</taxon>
        <taxon>Cottales</taxon>
        <taxon>Liparidae</taxon>
        <taxon>Liparis</taxon>
    </lineage>
</organism>
<gene>
    <name evidence="2" type="ORF">EYF80_056687</name>
</gene>
<keyword evidence="3" id="KW-1185">Reference proteome</keyword>